<evidence type="ECO:0000256" key="1">
    <source>
        <dbReference type="ARBA" id="ARBA00004123"/>
    </source>
</evidence>
<dbReference type="AlphaFoldDB" id="A0A3D8RDZ2"/>
<dbReference type="EMBL" id="PVWQ01000009">
    <property type="protein sequence ID" value="RDW72259.1"/>
    <property type="molecule type" value="Genomic_DNA"/>
</dbReference>
<dbReference type="PANTHER" id="PTHR40621">
    <property type="entry name" value="TRANSCRIPTION FACTOR KAPC-RELATED"/>
    <property type="match status" value="1"/>
</dbReference>
<dbReference type="OrthoDB" id="4940293at2759"/>
<accession>A0A3D8RDZ2</accession>
<dbReference type="GO" id="GO:0000976">
    <property type="term" value="F:transcription cis-regulatory region binding"/>
    <property type="evidence" value="ECO:0007669"/>
    <property type="project" value="InterPro"/>
</dbReference>
<evidence type="ECO:0000256" key="2">
    <source>
        <dbReference type="ARBA" id="ARBA00004496"/>
    </source>
</evidence>
<evidence type="ECO:0000259" key="6">
    <source>
        <dbReference type="PROSITE" id="PS50217"/>
    </source>
</evidence>
<gene>
    <name evidence="7" type="ORF">DSM5745_07431</name>
</gene>
<dbReference type="GO" id="GO:0005737">
    <property type="term" value="C:cytoplasm"/>
    <property type="evidence" value="ECO:0007669"/>
    <property type="project" value="UniProtKB-SubCell"/>
</dbReference>
<feature type="compositionally biased region" description="Basic and acidic residues" evidence="5">
    <location>
        <begin position="218"/>
        <end position="229"/>
    </location>
</feature>
<evidence type="ECO:0000256" key="4">
    <source>
        <dbReference type="ARBA" id="ARBA00038132"/>
    </source>
</evidence>
<dbReference type="Pfam" id="PF00170">
    <property type="entry name" value="bZIP_1"/>
    <property type="match status" value="1"/>
</dbReference>
<keyword evidence="8" id="KW-1185">Reference proteome</keyword>
<dbReference type="GO" id="GO:0090575">
    <property type="term" value="C:RNA polymerase II transcription regulator complex"/>
    <property type="evidence" value="ECO:0007669"/>
    <property type="project" value="TreeGrafter"/>
</dbReference>
<dbReference type="Proteomes" id="UP000256690">
    <property type="component" value="Unassembled WGS sequence"/>
</dbReference>
<comment type="similarity">
    <text evidence="4">Belongs to the bZIP family. YAP subfamily.</text>
</comment>
<feature type="region of interest" description="Disordered" evidence="5">
    <location>
        <begin position="204"/>
        <end position="239"/>
    </location>
</feature>
<feature type="compositionally biased region" description="Basic and acidic residues" evidence="5">
    <location>
        <begin position="156"/>
        <end position="172"/>
    </location>
</feature>
<dbReference type="FunFam" id="1.20.5.170:FF:000067">
    <property type="entry name" value="BZIP transcription factor"/>
    <property type="match status" value="1"/>
</dbReference>
<dbReference type="InterPro" id="IPR046347">
    <property type="entry name" value="bZIP_sf"/>
</dbReference>
<dbReference type="GO" id="GO:0001228">
    <property type="term" value="F:DNA-binding transcription activator activity, RNA polymerase II-specific"/>
    <property type="evidence" value="ECO:0007669"/>
    <property type="project" value="TreeGrafter"/>
</dbReference>
<evidence type="ECO:0000256" key="3">
    <source>
        <dbReference type="ARBA" id="ARBA00023242"/>
    </source>
</evidence>
<keyword evidence="3" id="KW-0539">Nucleus</keyword>
<feature type="domain" description="BZIP" evidence="6">
    <location>
        <begin position="140"/>
        <end position="203"/>
    </location>
</feature>
<dbReference type="SUPFAM" id="SSF57959">
    <property type="entry name" value="Leucine zipper domain"/>
    <property type="match status" value="1"/>
</dbReference>
<dbReference type="PANTHER" id="PTHR40621:SF8">
    <property type="entry name" value="AP-1-LIKE TRANSCRIPTION FACTOR YAP3"/>
    <property type="match status" value="1"/>
</dbReference>
<feature type="compositionally biased region" description="Basic and acidic residues" evidence="5">
    <location>
        <begin position="116"/>
        <end position="134"/>
    </location>
</feature>
<comment type="subcellular location">
    <subcellularLocation>
        <location evidence="2">Cytoplasm</location>
    </subcellularLocation>
    <subcellularLocation>
        <location evidence="1">Nucleus</location>
    </subcellularLocation>
</comment>
<dbReference type="RefSeq" id="XP_026601479.1">
    <property type="nucleotide sequence ID" value="XM_026749447.1"/>
</dbReference>
<protein>
    <recommendedName>
        <fullName evidence="6">BZIP domain-containing protein</fullName>
    </recommendedName>
</protein>
<reference evidence="7 8" key="1">
    <citation type="journal article" date="2018" name="IMA Fungus">
        <title>IMA Genome-F 9: Draft genome sequence of Annulohypoxylon stygium, Aspergillus mulundensis, Berkeleyomyces basicola (syn. Thielaviopsis basicola), Ceratocystis smalleyi, two Cercospora beticola strains, Coleophoma cylindrospora, Fusarium fracticaudum, Phialophora cf. hyalina, and Morchella septimelata.</title>
        <authorList>
            <person name="Wingfield B.D."/>
            <person name="Bills G.F."/>
            <person name="Dong Y."/>
            <person name="Huang W."/>
            <person name="Nel W.J."/>
            <person name="Swalarsk-Parry B.S."/>
            <person name="Vaghefi N."/>
            <person name="Wilken P.M."/>
            <person name="An Z."/>
            <person name="de Beer Z.W."/>
            <person name="De Vos L."/>
            <person name="Chen L."/>
            <person name="Duong T.A."/>
            <person name="Gao Y."/>
            <person name="Hammerbacher A."/>
            <person name="Kikkert J.R."/>
            <person name="Li Y."/>
            <person name="Li H."/>
            <person name="Li K."/>
            <person name="Li Q."/>
            <person name="Liu X."/>
            <person name="Ma X."/>
            <person name="Naidoo K."/>
            <person name="Pethybridge S.J."/>
            <person name="Sun J."/>
            <person name="Steenkamp E.T."/>
            <person name="van der Nest M.A."/>
            <person name="van Wyk S."/>
            <person name="Wingfield M.J."/>
            <person name="Xiong C."/>
            <person name="Yue Q."/>
            <person name="Zhang X."/>
        </authorList>
    </citation>
    <scope>NUCLEOTIDE SEQUENCE [LARGE SCALE GENOMIC DNA]</scope>
    <source>
        <strain evidence="7 8">DSM 5745</strain>
    </source>
</reference>
<evidence type="ECO:0000256" key="5">
    <source>
        <dbReference type="SAM" id="MobiDB-lite"/>
    </source>
</evidence>
<dbReference type="CDD" id="cd14688">
    <property type="entry name" value="bZIP_YAP"/>
    <property type="match status" value="1"/>
</dbReference>
<evidence type="ECO:0000313" key="7">
    <source>
        <dbReference type="EMBL" id="RDW72259.1"/>
    </source>
</evidence>
<proteinExistence type="inferred from homology"/>
<dbReference type="PROSITE" id="PS50217">
    <property type="entry name" value="BZIP"/>
    <property type="match status" value="1"/>
</dbReference>
<evidence type="ECO:0000313" key="8">
    <source>
        <dbReference type="Proteomes" id="UP000256690"/>
    </source>
</evidence>
<dbReference type="GeneID" id="38117801"/>
<sequence length="332" mass="36620">MDQYPFYSGHPSQQQNFALYGLPTPTQNNHGDEMQGPFDPLVCAPLNSPVPSESKTGAAAANRPSQNYQPPFDPSFNPAAAQFGGSLPQSPPDSYTKHSVTSGEHPTGNNYPGSIESRDEFAVRSSSEEKEKEALGFGVTPAQSKRKAQNRAAQRAFRERKERHVRDLEDKVSSLQQESSTLLADNERLKREVARYSTENEILRATTHSSTPGPNVNADEHRKTKDREAAQTGPMTYSPTDFYSDLVPAGQSARLHRVTYCSQTGERLLDAGATWDLIQGHEMFKKGLVDIAGVTRRLKSSAQCDGQGPAFRECVVRRAVEESILEHSDELL</sequence>
<name>A0A3D8RDZ2_9EURO</name>
<feature type="region of interest" description="Disordered" evidence="5">
    <location>
        <begin position="1"/>
        <end position="179"/>
    </location>
</feature>
<comment type="caution">
    <text evidence="7">The sequence shown here is derived from an EMBL/GenBank/DDBJ whole genome shotgun (WGS) entry which is preliminary data.</text>
</comment>
<dbReference type="InterPro" id="IPR004827">
    <property type="entry name" value="bZIP"/>
</dbReference>
<dbReference type="GO" id="GO:0034599">
    <property type="term" value="P:cellular response to oxidative stress"/>
    <property type="evidence" value="ECO:0007669"/>
    <property type="project" value="UniProtKB-ARBA"/>
</dbReference>
<dbReference type="PROSITE" id="PS00036">
    <property type="entry name" value="BZIP_BASIC"/>
    <property type="match status" value="1"/>
</dbReference>
<dbReference type="Gene3D" id="1.10.238.100">
    <property type="entry name" value="YAP1 redox domain. Chain B"/>
    <property type="match status" value="1"/>
</dbReference>
<dbReference type="Gene3D" id="1.20.5.170">
    <property type="match status" value="1"/>
</dbReference>
<dbReference type="SMART" id="SM00338">
    <property type="entry name" value="BRLZ"/>
    <property type="match status" value="1"/>
</dbReference>
<feature type="compositionally biased region" description="Polar residues" evidence="5">
    <location>
        <begin position="97"/>
        <end position="112"/>
    </location>
</feature>
<dbReference type="STRING" id="1810919.A0A3D8RDZ2"/>
<organism evidence="7 8">
    <name type="scientific">Aspergillus mulundensis</name>
    <dbReference type="NCBI Taxonomy" id="1810919"/>
    <lineage>
        <taxon>Eukaryota</taxon>
        <taxon>Fungi</taxon>
        <taxon>Dikarya</taxon>
        <taxon>Ascomycota</taxon>
        <taxon>Pezizomycotina</taxon>
        <taxon>Eurotiomycetes</taxon>
        <taxon>Eurotiomycetidae</taxon>
        <taxon>Eurotiales</taxon>
        <taxon>Aspergillaceae</taxon>
        <taxon>Aspergillus</taxon>
        <taxon>Aspergillus subgen. Nidulantes</taxon>
    </lineage>
</organism>
<dbReference type="InterPro" id="IPR050936">
    <property type="entry name" value="AP-1-like"/>
</dbReference>